<dbReference type="PROSITE" id="PS00126">
    <property type="entry name" value="PDEASE_I_1"/>
    <property type="match status" value="1"/>
</dbReference>
<dbReference type="RefSeq" id="XP_031552687.1">
    <property type="nucleotide sequence ID" value="XM_031696827.1"/>
</dbReference>
<evidence type="ECO:0000256" key="9">
    <source>
        <dbReference type="PIRSR" id="PIRSR623088-3"/>
    </source>
</evidence>
<keyword evidence="3 9" id="KW-0479">Metal-binding</keyword>
<sequence>MLASVAGVNRWANLTVKRQDGSYVVIEPNMPLNTPRNPYIVSVSSISSKYGDESVLKGVITRIADTIISHITAEQIKQSFEERANLIEGRIKAESNKLIELQQLHQEVTEIREQIGQDRITWKAIQDNKNKPKSHIKVARPAASYPKHEWDSQTLQFLKKPSFNIWHWEPNEMLSLLEHMYHDLDLVHEFKINVNILRRFLMCIQANYRNNPFHNFRHCFCVTQMMYGIIHLCNLKELLSSLDILVLLTTCVCHDLDHPGYNNTYQINAKTDLSVRYNDTSPLENHHAATAFDILSQPEYNIFGNLSQELFTKIRQEMIMLILATDMARHSEIVENFKSKLSSFDFRNEDYLNSMKMILVKCCDISNEVRPMEVSDPWVDCLLEEYFMQSDREKAEGLPVAPFMDRDKVTKATAQIGFIKFVLIPLFESLSKLFPQIDGVMVKPLREAYEHYENKRVEEENLRRARNERIRSSEGPNSVRTSSQGGTTDSPVCPATQPADKQEDRNKDNEDEKQDSEKSEKSIKKSVVEEEK</sequence>
<evidence type="ECO:0000256" key="4">
    <source>
        <dbReference type="ARBA" id="ARBA00022801"/>
    </source>
</evidence>
<dbReference type="PANTHER" id="PTHR11347">
    <property type="entry name" value="CYCLIC NUCLEOTIDE PHOSPHODIESTERASE"/>
    <property type="match status" value="1"/>
</dbReference>
<name>A0A6P8HJ30_ACTTE</name>
<proteinExistence type="inferred from homology"/>
<dbReference type="Gene3D" id="1.10.1300.10">
    <property type="entry name" value="3'5'-cyclic nucleotide phosphodiesterase, catalytic domain"/>
    <property type="match status" value="1"/>
</dbReference>
<evidence type="ECO:0000313" key="14">
    <source>
        <dbReference type="RefSeq" id="XP_031552687.1"/>
    </source>
</evidence>
<dbReference type="InterPro" id="IPR023088">
    <property type="entry name" value="PDEase"/>
</dbReference>
<feature type="binding site" evidence="9">
    <location>
        <position position="255"/>
    </location>
    <ligand>
        <name>Zn(2+)</name>
        <dbReference type="ChEBI" id="CHEBI:29105"/>
        <label>2</label>
    </ligand>
</feature>
<evidence type="ECO:0000256" key="10">
    <source>
        <dbReference type="RuleBase" id="RU363067"/>
    </source>
</evidence>
<evidence type="ECO:0000256" key="11">
    <source>
        <dbReference type="SAM" id="MobiDB-lite"/>
    </source>
</evidence>
<keyword evidence="2" id="KW-0140">cGMP</keyword>
<dbReference type="InterPro" id="IPR036971">
    <property type="entry name" value="PDEase_catalytic_dom_sf"/>
</dbReference>
<dbReference type="FunCoup" id="A0A6P8HJ30">
    <property type="interactions" value="304"/>
</dbReference>
<evidence type="ECO:0000256" key="6">
    <source>
        <dbReference type="ARBA" id="ARBA00061167"/>
    </source>
</evidence>
<evidence type="ECO:0000259" key="12">
    <source>
        <dbReference type="PROSITE" id="PS51845"/>
    </source>
</evidence>
<dbReference type="PRINTS" id="PR00387">
    <property type="entry name" value="PDIESTERASE1"/>
</dbReference>
<evidence type="ECO:0000256" key="3">
    <source>
        <dbReference type="ARBA" id="ARBA00022723"/>
    </source>
</evidence>
<dbReference type="InterPro" id="IPR023174">
    <property type="entry name" value="PDEase_CS"/>
</dbReference>
<dbReference type="GeneID" id="116289887"/>
<feature type="compositionally biased region" description="Basic and acidic residues" evidence="11">
    <location>
        <begin position="458"/>
        <end position="472"/>
    </location>
</feature>
<organism evidence="13 14">
    <name type="scientific">Actinia tenebrosa</name>
    <name type="common">Australian red waratah sea anemone</name>
    <dbReference type="NCBI Taxonomy" id="6105"/>
    <lineage>
        <taxon>Eukaryota</taxon>
        <taxon>Metazoa</taxon>
        <taxon>Cnidaria</taxon>
        <taxon>Anthozoa</taxon>
        <taxon>Hexacorallia</taxon>
        <taxon>Actiniaria</taxon>
        <taxon>Actiniidae</taxon>
        <taxon>Actinia</taxon>
    </lineage>
</organism>
<dbReference type="GO" id="GO:0047555">
    <property type="term" value="F:3',5'-cyclic-GMP phosphodiesterase activity"/>
    <property type="evidence" value="ECO:0007669"/>
    <property type="project" value="UniProtKB-EC"/>
</dbReference>
<dbReference type="OrthoDB" id="5966605at2759"/>
<evidence type="ECO:0000256" key="8">
    <source>
        <dbReference type="PIRSR" id="PIRSR623088-2"/>
    </source>
</evidence>
<dbReference type="CDD" id="cd00077">
    <property type="entry name" value="HDc"/>
    <property type="match status" value="1"/>
</dbReference>
<keyword evidence="13" id="KW-1185">Reference proteome</keyword>
<gene>
    <name evidence="14" type="primary">LOC116289887</name>
</gene>
<feature type="compositionally biased region" description="Polar residues" evidence="11">
    <location>
        <begin position="475"/>
        <end position="490"/>
    </location>
</feature>
<dbReference type="SMART" id="SM00471">
    <property type="entry name" value="HDc"/>
    <property type="match status" value="1"/>
</dbReference>
<dbReference type="Proteomes" id="UP000515163">
    <property type="component" value="Unplaced"/>
</dbReference>
<dbReference type="EC" id="3.1.4.-" evidence="10"/>
<feature type="active site" description="Proton donor" evidence="7">
    <location>
        <position position="214"/>
    </location>
</feature>
<feature type="binding site" evidence="8">
    <location>
        <position position="364"/>
    </location>
    <ligand>
        <name>AMP</name>
        <dbReference type="ChEBI" id="CHEBI:456215"/>
    </ligand>
</feature>
<evidence type="ECO:0000313" key="13">
    <source>
        <dbReference type="Proteomes" id="UP000515163"/>
    </source>
</evidence>
<dbReference type="PROSITE" id="PS51845">
    <property type="entry name" value="PDEASE_I_2"/>
    <property type="match status" value="1"/>
</dbReference>
<reference evidence="14" key="1">
    <citation type="submission" date="2025-08" db="UniProtKB">
        <authorList>
            <consortium name="RefSeq"/>
        </authorList>
    </citation>
    <scope>IDENTIFICATION</scope>
    <source>
        <tissue evidence="14">Tentacle</tissue>
    </source>
</reference>
<comment type="similarity">
    <text evidence="6">Belongs to the cyclic nucleotide phosphodiesterase family. PDE9 subfamily.</text>
</comment>
<dbReference type="GO" id="GO:0007165">
    <property type="term" value="P:signal transduction"/>
    <property type="evidence" value="ECO:0007669"/>
    <property type="project" value="InterPro"/>
</dbReference>
<dbReference type="InParanoid" id="A0A6P8HJ30"/>
<accession>A0A6P8HJ30</accession>
<dbReference type="SUPFAM" id="SSF109604">
    <property type="entry name" value="HD-domain/PDEase-like"/>
    <property type="match status" value="1"/>
</dbReference>
<feature type="binding site" evidence="8">
    <location>
        <position position="255"/>
    </location>
    <ligand>
        <name>AMP</name>
        <dbReference type="ChEBI" id="CHEBI:456215"/>
    </ligand>
</feature>
<protein>
    <recommendedName>
        <fullName evidence="10">Phosphodiesterase</fullName>
        <ecNumber evidence="10">3.1.4.-</ecNumber>
    </recommendedName>
</protein>
<dbReference type="GO" id="GO:0046872">
    <property type="term" value="F:metal ion binding"/>
    <property type="evidence" value="ECO:0007669"/>
    <property type="project" value="UniProtKB-KW"/>
</dbReference>
<dbReference type="InterPro" id="IPR003607">
    <property type="entry name" value="HD/PDEase_dom"/>
</dbReference>
<evidence type="ECO:0000256" key="7">
    <source>
        <dbReference type="PIRSR" id="PIRSR623088-1"/>
    </source>
</evidence>
<dbReference type="FunFam" id="1.10.1300.10:FF:000006">
    <property type="entry name" value="Phosphodiesterase 9A"/>
    <property type="match status" value="1"/>
</dbReference>
<comment type="cofactor">
    <cofactor evidence="10">
        <name>a divalent metal cation</name>
        <dbReference type="ChEBI" id="CHEBI:60240"/>
    </cofactor>
    <text evidence="10">Binds 2 divalent metal cations per subunit. Site 1 may preferentially bind zinc ions, while site 2 has a preference for magnesium and/or manganese ions.</text>
</comment>
<comment type="catalytic activity">
    <reaction evidence="1">
        <text>3',5'-cyclic GMP + H2O = GMP + H(+)</text>
        <dbReference type="Rhea" id="RHEA:16957"/>
        <dbReference type="ChEBI" id="CHEBI:15377"/>
        <dbReference type="ChEBI" id="CHEBI:15378"/>
        <dbReference type="ChEBI" id="CHEBI:57746"/>
        <dbReference type="ChEBI" id="CHEBI:58115"/>
        <dbReference type="EC" id="3.1.4.35"/>
    </reaction>
</comment>
<feature type="domain" description="PDEase" evidence="12">
    <location>
        <begin position="138"/>
        <end position="459"/>
    </location>
</feature>
<feature type="region of interest" description="Disordered" evidence="11">
    <location>
        <begin position="458"/>
        <end position="532"/>
    </location>
</feature>
<evidence type="ECO:0000256" key="2">
    <source>
        <dbReference type="ARBA" id="ARBA00022535"/>
    </source>
</evidence>
<comment type="pathway">
    <text evidence="5">Purine metabolism; 3',5'-cyclic GMP degradation; GMP from 3',5'-cyclic GMP: step 1/1.</text>
</comment>
<feature type="binding site" evidence="9">
    <location>
        <position position="364"/>
    </location>
    <ligand>
        <name>Zn(2+)</name>
        <dbReference type="ChEBI" id="CHEBI:29105"/>
        <label>1</label>
    </ligand>
</feature>
<feature type="binding site" evidence="8">
    <location>
        <position position="415"/>
    </location>
    <ligand>
        <name>AMP</name>
        <dbReference type="ChEBI" id="CHEBI:456215"/>
    </ligand>
</feature>
<keyword evidence="4 10" id="KW-0378">Hydrolase</keyword>
<feature type="compositionally biased region" description="Basic and acidic residues" evidence="11">
    <location>
        <begin position="500"/>
        <end position="532"/>
    </location>
</feature>
<feature type="binding site" evidence="9">
    <location>
        <position position="254"/>
    </location>
    <ligand>
        <name>Zn(2+)</name>
        <dbReference type="ChEBI" id="CHEBI:29105"/>
        <label>1</label>
    </ligand>
</feature>
<feature type="binding site" evidence="8">
    <location>
        <begin position="214"/>
        <end position="218"/>
    </location>
    <ligand>
        <name>AMP</name>
        <dbReference type="ChEBI" id="CHEBI:456215"/>
    </ligand>
</feature>
<evidence type="ECO:0000256" key="5">
    <source>
        <dbReference type="ARBA" id="ARBA00037913"/>
    </source>
</evidence>
<dbReference type="KEGG" id="aten:116289887"/>
<dbReference type="Pfam" id="PF00233">
    <property type="entry name" value="PDEase_I"/>
    <property type="match status" value="1"/>
</dbReference>
<feature type="binding site" evidence="9">
    <location>
        <position position="255"/>
    </location>
    <ligand>
        <name>Zn(2+)</name>
        <dbReference type="ChEBI" id="CHEBI:29105"/>
        <label>1</label>
    </ligand>
</feature>
<dbReference type="InterPro" id="IPR002073">
    <property type="entry name" value="PDEase_catalytic_dom"/>
</dbReference>
<evidence type="ECO:0000256" key="1">
    <source>
        <dbReference type="ARBA" id="ARBA00000583"/>
    </source>
</evidence>
<feature type="binding site" evidence="9">
    <location>
        <position position="218"/>
    </location>
    <ligand>
        <name>Zn(2+)</name>
        <dbReference type="ChEBI" id="CHEBI:29105"/>
        <label>1</label>
    </ligand>
</feature>
<dbReference type="AlphaFoldDB" id="A0A6P8HJ30"/>